<evidence type="ECO:0000313" key="2">
    <source>
        <dbReference type="EMBL" id="TFA99790.1"/>
    </source>
</evidence>
<dbReference type="Proteomes" id="UP001642720">
    <property type="component" value="Unassembled WGS sequence"/>
</dbReference>
<evidence type="ECO:0000256" key="1">
    <source>
        <dbReference type="SAM" id="MobiDB-lite"/>
    </source>
</evidence>
<evidence type="ECO:0000313" key="3">
    <source>
        <dbReference type="Proteomes" id="UP001642720"/>
    </source>
</evidence>
<protein>
    <submittedName>
        <fullName evidence="2">Uncharacterized protein</fullName>
    </submittedName>
</protein>
<dbReference type="EMBL" id="PPTA01000013">
    <property type="protein sequence ID" value="TFA99790.1"/>
    <property type="molecule type" value="Genomic_DNA"/>
</dbReference>
<accession>A0ABY2GVF8</accession>
<gene>
    <name evidence="2" type="ORF">CCMA1212_008484</name>
</gene>
<name>A0ABY2GVF8_9HYPO</name>
<reference evidence="2 3" key="1">
    <citation type="submission" date="2018-01" db="EMBL/GenBank/DDBJ databases">
        <title>Genome characterization of the sugarcane-associated fungus Trichoderma ghanense CCMA-1212 and their application in lignocelulose bioconversion.</title>
        <authorList>
            <person name="Steindorff A.S."/>
            <person name="Mendes T.D."/>
            <person name="Vilela E.S.D."/>
            <person name="Rodrigues D.S."/>
            <person name="Formighieri E.F."/>
            <person name="Melo I.S."/>
            <person name="Favaro L.C.L."/>
        </authorList>
    </citation>
    <scope>NUCLEOTIDE SEQUENCE [LARGE SCALE GENOMIC DNA]</scope>
    <source>
        <strain evidence="2 3">CCMA-1212</strain>
    </source>
</reference>
<feature type="region of interest" description="Disordered" evidence="1">
    <location>
        <begin position="1"/>
        <end position="62"/>
    </location>
</feature>
<proteinExistence type="predicted"/>
<sequence length="91" mass="9643">MLRREGAWRPPRPIVGLPTGRSGDRRSHPEAIPKTSSCRSITSSTRVATAADRDPGTCSGPVPEPRCVISALAGPNPGLSPTHRQVNEHVA</sequence>
<feature type="compositionally biased region" description="Basic and acidic residues" evidence="1">
    <location>
        <begin position="22"/>
        <end position="31"/>
    </location>
</feature>
<keyword evidence="3" id="KW-1185">Reference proteome</keyword>
<feature type="compositionally biased region" description="Low complexity" evidence="1">
    <location>
        <begin position="35"/>
        <end position="46"/>
    </location>
</feature>
<dbReference type="GeneID" id="300580066"/>
<dbReference type="RefSeq" id="XP_073555992.1">
    <property type="nucleotide sequence ID" value="XM_073705616.1"/>
</dbReference>
<comment type="caution">
    <text evidence="2">The sequence shown here is derived from an EMBL/GenBank/DDBJ whole genome shotgun (WGS) entry which is preliminary data.</text>
</comment>
<organism evidence="2 3">
    <name type="scientific">Trichoderma ghanense</name>
    <dbReference type="NCBI Taxonomy" id="65468"/>
    <lineage>
        <taxon>Eukaryota</taxon>
        <taxon>Fungi</taxon>
        <taxon>Dikarya</taxon>
        <taxon>Ascomycota</taxon>
        <taxon>Pezizomycotina</taxon>
        <taxon>Sordariomycetes</taxon>
        <taxon>Hypocreomycetidae</taxon>
        <taxon>Hypocreales</taxon>
        <taxon>Hypocreaceae</taxon>
        <taxon>Trichoderma</taxon>
    </lineage>
</organism>